<evidence type="ECO:0000313" key="1">
    <source>
        <dbReference type="EMBL" id="MDD0839018.1"/>
    </source>
</evidence>
<accession>A0ABT5N1U1</accession>
<dbReference type="EMBL" id="JAQSIP010000004">
    <property type="protein sequence ID" value="MDD0839018.1"/>
    <property type="molecule type" value="Genomic_DNA"/>
</dbReference>
<evidence type="ECO:0008006" key="3">
    <source>
        <dbReference type="Google" id="ProtNLM"/>
    </source>
</evidence>
<protein>
    <recommendedName>
        <fullName evidence="3">NTF2 fold immunity protein domain-containing protein</fullName>
    </recommendedName>
</protein>
<sequence length="141" mass="16248">MWDQKWTRRVSGLALGLTVLLLGACSSVPNQKPEEVVRQRAEQRWSYLIKGASQWPKAYELVEPSYRAVNDFDSWALNFANKVRWKSAEVLSVKCEAEKCAVKLLVTVYLPLSRRANDTISTSVDETWLLAQGQWYYHQQP</sequence>
<keyword evidence="2" id="KW-1185">Reference proteome</keyword>
<reference evidence="1 2" key="1">
    <citation type="submission" date="2023-02" db="EMBL/GenBank/DDBJ databases">
        <title>Bacterial whole genomic sequence of Curvibacter sp. HBC61.</title>
        <authorList>
            <person name="Le V."/>
            <person name="Ko S.-R."/>
            <person name="Ahn C.-Y."/>
            <person name="Oh H.-M."/>
        </authorList>
    </citation>
    <scope>NUCLEOTIDE SEQUENCE [LARGE SCALE GENOMIC DNA]</scope>
    <source>
        <strain evidence="1 2">HBC61</strain>
    </source>
</reference>
<proteinExistence type="predicted"/>
<dbReference type="RefSeq" id="WP_273951381.1">
    <property type="nucleotide sequence ID" value="NZ_JAQSIP010000004.1"/>
</dbReference>
<organism evidence="1 2">
    <name type="scientific">Curvibacter cyanobacteriorum</name>
    <dbReference type="NCBI Taxonomy" id="3026422"/>
    <lineage>
        <taxon>Bacteria</taxon>
        <taxon>Pseudomonadati</taxon>
        <taxon>Pseudomonadota</taxon>
        <taxon>Betaproteobacteria</taxon>
        <taxon>Burkholderiales</taxon>
        <taxon>Comamonadaceae</taxon>
        <taxon>Curvibacter</taxon>
    </lineage>
</organism>
<gene>
    <name evidence="1" type="ORF">PSQ40_10585</name>
</gene>
<evidence type="ECO:0000313" key="2">
    <source>
        <dbReference type="Proteomes" id="UP001528673"/>
    </source>
</evidence>
<dbReference type="PROSITE" id="PS51257">
    <property type="entry name" value="PROKAR_LIPOPROTEIN"/>
    <property type="match status" value="1"/>
</dbReference>
<name>A0ABT5N1U1_9BURK</name>
<comment type="caution">
    <text evidence="1">The sequence shown here is derived from an EMBL/GenBank/DDBJ whole genome shotgun (WGS) entry which is preliminary data.</text>
</comment>
<dbReference type="Proteomes" id="UP001528673">
    <property type="component" value="Unassembled WGS sequence"/>
</dbReference>